<dbReference type="PANTHER" id="PTHR30404">
    <property type="entry name" value="N-ACETYLMURAMOYL-L-ALANINE AMIDASE"/>
    <property type="match status" value="1"/>
</dbReference>
<evidence type="ECO:0000313" key="4">
    <source>
        <dbReference type="EMBL" id="SDG81769.1"/>
    </source>
</evidence>
<dbReference type="InterPro" id="IPR021731">
    <property type="entry name" value="AMIN_dom"/>
</dbReference>
<dbReference type="PANTHER" id="PTHR30404:SF0">
    <property type="entry name" value="N-ACETYLMURAMOYL-L-ALANINE AMIDASE AMIC"/>
    <property type="match status" value="1"/>
</dbReference>
<keyword evidence="2" id="KW-0732">Signal</keyword>
<dbReference type="GO" id="GO:0030288">
    <property type="term" value="C:outer membrane-bounded periplasmic space"/>
    <property type="evidence" value="ECO:0007669"/>
    <property type="project" value="TreeGrafter"/>
</dbReference>
<dbReference type="Pfam" id="PF07833">
    <property type="entry name" value="Cu_amine_oxidN1"/>
    <property type="match status" value="1"/>
</dbReference>
<accession>A0A1G7XC42</accession>
<dbReference type="Proteomes" id="UP000198956">
    <property type="component" value="Unassembled WGS sequence"/>
</dbReference>
<gene>
    <name evidence="4" type="ORF">SAMN04489735_1003133</name>
</gene>
<dbReference type="Gene3D" id="2.60.40.3500">
    <property type="match status" value="1"/>
</dbReference>
<dbReference type="Pfam" id="PF11741">
    <property type="entry name" value="AMIN"/>
    <property type="match status" value="1"/>
</dbReference>
<sequence length="541" mass="59633">MRKIRWLLWIFLLLAGWVVPAAVQAASAMTLVVNGKEVKPDVPPQIINKRTMVPIYFAGEAYGAKVEWDRQTGTVTIDNRAGKVIRMQPGKKTAYVNGKAMTLEVAPMIVKDRAFLPLRQIGEWLGATVGWDAASNTVIINNKKTIAVNGNPLTQAPVYQLPYGHFVKVNDVAKPLGYEVKTEAKKVILEQGAEEYTIGQASAAQSNGYRLIDGTFAVTPEFLSQVIGAKADWNEEKTACTLDKLQYITGISRTDDGISIESEGKMTYSHFTLSNPYRIVIDFNHARLKEGFDAFVTSAKVESVRYSQYSLSPDRVRVVVQLFEPHNYEIIASEGVTKVVLKEAKPTPPPTPAPQPDKPDAAKPFVIVLDPGHGGKDSGAIGTAGNPEKSLVLSIAKATEASLKQHKNFKVVMTRSGDTYPTLQERVQLANNLKADVFLSFHANSATSSANGTETYYRTPQSKEFASIVHKHLIEATEFYNRGLRTANFYVIKNTNMPSALVEVGFLTNAAENKKMLEPEFQKRVGEALAAAIIEYYNKHH</sequence>
<dbReference type="EMBL" id="FNDE01000003">
    <property type="protein sequence ID" value="SDG81769.1"/>
    <property type="molecule type" value="Genomic_DNA"/>
</dbReference>
<dbReference type="Pfam" id="PF01520">
    <property type="entry name" value="Amidase_3"/>
    <property type="match status" value="1"/>
</dbReference>
<dbReference type="OrthoDB" id="9806267at2"/>
<feature type="domain" description="MurNAc-LAA" evidence="3">
    <location>
        <begin position="427"/>
        <end position="534"/>
    </location>
</feature>
<protein>
    <submittedName>
        <fullName evidence="4">N-acetylmuramoyl-L-alanine amidase</fullName>
    </submittedName>
</protein>
<dbReference type="InterPro" id="IPR002508">
    <property type="entry name" value="MurNAc-LAA_cat"/>
</dbReference>
<evidence type="ECO:0000313" key="5">
    <source>
        <dbReference type="Proteomes" id="UP000198956"/>
    </source>
</evidence>
<dbReference type="RefSeq" id="WP_091259904.1">
    <property type="nucleotide sequence ID" value="NZ_FNDE01000003.1"/>
</dbReference>
<dbReference type="InterPro" id="IPR012854">
    <property type="entry name" value="Cu_amine_oxidase-like_N"/>
</dbReference>
<dbReference type="GO" id="GO:0009253">
    <property type="term" value="P:peptidoglycan catabolic process"/>
    <property type="evidence" value="ECO:0007669"/>
    <property type="project" value="InterPro"/>
</dbReference>
<dbReference type="AlphaFoldDB" id="A0A1G7XC42"/>
<organism evidence="4 5">
    <name type="scientific">Aneurinibacillus thermoaerophilus</name>
    <dbReference type="NCBI Taxonomy" id="143495"/>
    <lineage>
        <taxon>Bacteria</taxon>
        <taxon>Bacillati</taxon>
        <taxon>Bacillota</taxon>
        <taxon>Bacilli</taxon>
        <taxon>Bacillales</taxon>
        <taxon>Paenibacillaceae</taxon>
        <taxon>Aneurinibacillus group</taxon>
        <taxon>Aneurinibacillus</taxon>
    </lineage>
</organism>
<dbReference type="GO" id="GO:0008745">
    <property type="term" value="F:N-acetylmuramoyl-L-alanine amidase activity"/>
    <property type="evidence" value="ECO:0007669"/>
    <property type="project" value="InterPro"/>
</dbReference>
<dbReference type="SMART" id="SM00646">
    <property type="entry name" value="Ami_3"/>
    <property type="match status" value="1"/>
</dbReference>
<dbReference type="InterPro" id="IPR050695">
    <property type="entry name" value="N-acetylmuramoyl_amidase_3"/>
</dbReference>
<dbReference type="SUPFAM" id="SSF53187">
    <property type="entry name" value="Zn-dependent exopeptidases"/>
    <property type="match status" value="1"/>
</dbReference>
<feature type="signal peptide" evidence="2">
    <location>
        <begin position="1"/>
        <end position="21"/>
    </location>
</feature>
<dbReference type="CDD" id="cd02696">
    <property type="entry name" value="MurNAc-LAA"/>
    <property type="match status" value="1"/>
</dbReference>
<dbReference type="SUPFAM" id="SSF55383">
    <property type="entry name" value="Copper amine oxidase, domain N"/>
    <property type="match status" value="1"/>
</dbReference>
<evidence type="ECO:0000256" key="2">
    <source>
        <dbReference type="SAM" id="SignalP"/>
    </source>
</evidence>
<evidence type="ECO:0000256" key="1">
    <source>
        <dbReference type="ARBA" id="ARBA00022801"/>
    </source>
</evidence>
<evidence type="ECO:0000259" key="3">
    <source>
        <dbReference type="SMART" id="SM00646"/>
    </source>
</evidence>
<feature type="chain" id="PRO_5039407043" evidence="2">
    <location>
        <begin position="22"/>
        <end position="541"/>
    </location>
</feature>
<reference evidence="4 5" key="1">
    <citation type="submission" date="2016-10" db="EMBL/GenBank/DDBJ databases">
        <authorList>
            <person name="de Groot N.N."/>
        </authorList>
    </citation>
    <scope>NUCLEOTIDE SEQUENCE [LARGE SCALE GENOMIC DNA]</scope>
    <source>
        <strain evidence="4 5">L 420-91</strain>
    </source>
</reference>
<dbReference type="Gene3D" id="3.30.457.10">
    <property type="entry name" value="Copper amine oxidase-like, N-terminal domain"/>
    <property type="match status" value="2"/>
</dbReference>
<keyword evidence="1" id="KW-0378">Hydrolase</keyword>
<proteinExistence type="predicted"/>
<dbReference type="Gene3D" id="3.40.630.40">
    <property type="entry name" value="Zn-dependent exopeptidases"/>
    <property type="match status" value="1"/>
</dbReference>
<name>A0A1G7XC42_ANETH</name>
<dbReference type="InterPro" id="IPR036582">
    <property type="entry name" value="Mao_N_sf"/>
</dbReference>